<evidence type="ECO:0000313" key="3">
    <source>
        <dbReference type="EMBL" id="KAH3819061.1"/>
    </source>
</evidence>
<name>A0A9D4GKG2_DREPO</name>
<dbReference type="GO" id="GO:0016020">
    <property type="term" value="C:membrane"/>
    <property type="evidence" value="ECO:0007669"/>
    <property type="project" value="InterPro"/>
</dbReference>
<protein>
    <recommendedName>
        <fullName evidence="2">MAM domain-containing protein</fullName>
    </recommendedName>
</protein>
<evidence type="ECO:0000313" key="4">
    <source>
        <dbReference type="Proteomes" id="UP000828390"/>
    </source>
</evidence>
<dbReference type="Proteomes" id="UP000828390">
    <property type="component" value="Unassembled WGS sequence"/>
</dbReference>
<gene>
    <name evidence="3" type="ORF">DPMN_120791</name>
</gene>
<feature type="domain" description="MAM" evidence="2">
    <location>
        <begin position="1"/>
        <end position="45"/>
    </location>
</feature>
<dbReference type="PROSITE" id="PS50060">
    <property type="entry name" value="MAM_2"/>
    <property type="match status" value="1"/>
</dbReference>
<reference evidence="3" key="1">
    <citation type="journal article" date="2019" name="bioRxiv">
        <title>The Genome of the Zebra Mussel, Dreissena polymorpha: A Resource for Invasive Species Research.</title>
        <authorList>
            <person name="McCartney M.A."/>
            <person name="Auch B."/>
            <person name="Kono T."/>
            <person name="Mallez S."/>
            <person name="Zhang Y."/>
            <person name="Obille A."/>
            <person name="Becker A."/>
            <person name="Abrahante J.E."/>
            <person name="Garbe J."/>
            <person name="Badalamenti J.P."/>
            <person name="Herman A."/>
            <person name="Mangelson H."/>
            <person name="Liachko I."/>
            <person name="Sullivan S."/>
            <person name="Sone E.D."/>
            <person name="Koren S."/>
            <person name="Silverstein K.A.T."/>
            <person name="Beckman K.B."/>
            <person name="Gohl D.M."/>
        </authorList>
    </citation>
    <scope>NUCLEOTIDE SEQUENCE</scope>
    <source>
        <strain evidence="3">Duluth1</strain>
        <tissue evidence="3">Whole animal</tissue>
    </source>
</reference>
<keyword evidence="4" id="KW-1185">Reference proteome</keyword>
<dbReference type="EMBL" id="JAIWYP010000005">
    <property type="protein sequence ID" value="KAH3819061.1"/>
    <property type="molecule type" value="Genomic_DNA"/>
</dbReference>
<evidence type="ECO:0000256" key="1">
    <source>
        <dbReference type="SAM" id="MobiDB-lite"/>
    </source>
</evidence>
<proteinExistence type="predicted"/>
<organism evidence="3 4">
    <name type="scientific">Dreissena polymorpha</name>
    <name type="common">Zebra mussel</name>
    <name type="synonym">Mytilus polymorpha</name>
    <dbReference type="NCBI Taxonomy" id="45954"/>
    <lineage>
        <taxon>Eukaryota</taxon>
        <taxon>Metazoa</taxon>
        <taxon>Spiralia</taxon>
        <taxon>Lophotrochozoa</taxon>
        <taxon>Mollusca</taxon>
        <taxon>Bivalvia</taxon>
        <taxon>Autobranchia</taxon>
        <taxon>Heteroconchia</taxon>
        <taxon>Euheterodonta</taxon>
        <taxon>Imparidentia</taxon>
        <taxon>Neoheterodontei</taxon>
        <taxon>Myida</taxon>
        <taxon>Dreissenoidea</taxon>
        <taxon>Dreissenidae</taxon>
        <taxon>Dreissena</taxon>
    </lineage>
</organism>
<feature type="region of interest" description="Disordered" evidence="1">
    <location>
        <begin position="24"/>
        <end position="44"/>
    </location>
</feature>
<sequence length="58" mass="6231">METSSNCPWHNVASLDQMNWIVHNGSTPTDDTGPTVDHTFGNNSGTCIRSGTGIRKIA</sequence>
<dbReference type="InterPro" id="IPR000998">
    <property type="entry name" value="MAM_dom"/>
</dbReference>
<accession>A0A9D4GKG2</accession>
<comment type="caution">
    <text evidence="3">The sequence shown here is derived from an EMBL/GenBank/DDBJ whole genome shotgun (WGS) entry which is preliminary data.</text>
</comment>
<dbReference type="Gene3D" id="2.60.120.200">
    <property type="match status" value="1"/>
</dbReference>
<evidence type="ECO:0000259" key="2">
    <source>
        <dbReference type="PROSITE" id="PS50060"/>
    </source>
</evidence>
<dbReference type="AlphaFoldDB" id="A0A9D4GKG2"/>
<reference evidence="3" key="2">
    <citation type="submission" date="2020-11" db="EMBL/GenBank/DDBJ databases">
        <authorList>
            <person name="McCartney M.A."/>
            <person name="Auch B."/>
            <person name="Kono T."/>
            <person name="Mallez S."/>
            <person name="Becker A."/>
            <person name="Gohl D.M."/>
            <person name="Silverstein K.A.T."/>
            <person name="Koren S."/>
            <person name="Bechman K.B."/>
            <person name="Herman A."/>
            <person name="Abrahante J.E."/>
            <person name="Garbe J."/>
        </authorList>
    </citation>
    <scope>NUCLEOTIDE SEQUENCE</scope>
    <source>
        <strain evidence="3">Duluth1</strain>
        <tissue evidence="3">Whole animal</tissue>
    </source>
</reference>